<evidence type="ECO:0000256" key="2">
    <source>
        <dbReference type="ARBA" id="ARBA00022723"/>
    </source>
</evidence>
<keyword evidence="3 7" id="KW-0547">Nucleotide-binding</keyword>
<evidence type="ECO:0000256" key="4">
    <source>
        <dbReference type="ARBA" id="ARBA00022755"/>
    </source>
</evidence>
<dbReference type="GO" id="GO:0005737">
    <property type="term" value="C:cytoplasm"/>
    <property type="evidence" value="ECO:0007669"/>
    <property type="project" value="UniProtKB-SubCell"/>
</dbReference>
<dbReference type="EC" id="6.3.4.4" evidence="7"/>
<feature type="binding site" description="in other chain" evidence="7">
    <location>
        <position position="238"/>
    </location>
    <ligand>
        <name>IMP</name>
        <dbReference type="ChEBI" id="CHEBI:58053"/>
        <note>ligand shared between dimeric partners</note>
    </ligand>
</feature>
<accession>A0A5A5THV2</accession>
<dbReference type="SUPFAM" id="SSF52540">
    <property type="entry name" value="P-loop containing nucleoside triphosphate hydrolases"/>
    <property type="match status" value="1"/>
</dbReference>
<evidence type="ECO:0000313" key="8">
    <source>
        <dbReference type="EMBL" id="GCF10788.1"/>
    </source>
</evidence>
<dbReference type="EMBL" id="BIXY01000083">
    <property type="protein sequence ID" value="GCF10788.1"/>
    <property type="molecule type" value="Genomic_DNA"/>
</dbReference>
<sequence>MIADLGFGDAGKGTMTDYLTRQTEAHTIVRYNGGPQAAHNVVTSAGQHHTFAQFGSGMLLPWTRTLLTNSMLINPLNMLKEARHLATLDIPNALARTQIAQQALIITPFQKTLNRLRELARGADRHGSCGEGIGECMADSLTYGQDILHAGDLYDRMSIRRKLTFIKDSKRAELDRLRPLLPALPAVQQECAIFSDKNCIEDCIDIYHHFASCVDIIDEKVIQNICNREGTLIFEGAQGVLLDEDFAFAPYSTWSHTTFANADAFLQTYNYEGEITRFGLLRAYATRHGAGPLPSEDPILTHTLPEAHNSWNDWQHSFRAGYFDLIAARYACRVIGKLDYLAITHLDRLPLFPACKITTAYRHTGHTDDLSGYFEHSDNRITGIQVHRPANLPHQEQLTRKLMACTPEYQILPKESNRANTQAAYLACIEAQLGIPVGLISTGPDERHKTCTPALHAS</sequence>
<keyword evidence="9" id="KW-1185">Reference proteome</keyword>
<feature type="active site" description="Proton donor" evidence="7">
    <location>
        <position position="39"/>
    </location>
</feature>
<comment type="function">
    <text evidence="7">Plays an important role in the de novo pathway of purine nucleotide biosynthesis. Catalyzes the first committed step in the biosynthesis of AMP from IMP.</text>
</comment>
<keyword evidence="1 7" id="KW-0436">Ligase</keyword>
<dbReference type="GO" id="GO:0004019">
    <property type="term" value="F:adenylosuccinate synthase activity"/>
    <property type="evidence" value="ECO:0007669"/>
    <property type="project" value="UniProtKB-UniRule"/>
</dbReference>
<dbReference type="UniPathway" id="UPA00075">
    <property type="reaction ID" value="UER00335"/>
</dbReference>
<organism evidence="8 9">
    <name type="scientific">Dictyobacter arantiisoli</name>
    <dbReference type="NCBI Taxonomy" id="2014874"/>
    <lineage>
        <taxon>Bacteria</taxon>
        <taxon>Bacillati</taxon>
        <taxon>Chloroflexota</taxon>
        <taxon>Ktedonobacteria</taxon>
        <taxon>Ktedonobacterales</taxon>
        <taxon>Dictyobacteraceae</taxon>
        <taxon>Dictyobacter</taxon>
    </lineage>
</organism>
<evidence type="ECO:0000256" key="5">
    <source>
        <dbReference type="ARBA" id="ARBA00022842"/>
    </source>
</evidence>
<comment type="pathway">
    <text evidence="7">Purine metabolism; AMP biosynthesis via de novo pathway; AMP from IMP: step 1/2.</text>
</comment>
<protein>
    <recommendedName>
        <fullName evidence="7">Adenylosuccinate synthetase</fullName>
        <shortName evidence="7">AMPSase</shortName>
        <shortName evidence="7">AdSS</shortName>
        <ecNumber evidence="7">6.3.4.4</ecNumber>
    </recommendedName>
    <alternativeName>
        <fullName evidence="7">IMP--aspartate ligase</fullName>
    </alternativeName>
</protein>
<dbReference type="Gene3D" id="1.10.300.10">
    <property type="entry name" value="Adenylosuccinate Synthetase, subunit A, domain 2"/>
    <property type="match status" value="1"/>
</dbReference>
<dbReference type="Proteomes" id="UP000322530">
    <property type="component" value="Unassembled WGS sequence"/>
</dbReference>
<dbReference type="HAMAP" id="MF_00011">
    <property type="entry name" value="Adenylosucc_synth"/>
    <property type="match status" value="1"/>
</dbReference>
<dbReference type="InterPro" id="IPR042109">
    <property type="entry name" value="Adenylosuccinate_synth_dom1"/>
</dbReference>
<dbReference type="PANTHER" id="PTHR11846">
    <property type="entry name" value="ADENYLOSUCCINATE SYNTHETASE"/>
    <property type="match status" value="1"/>
</dbReference>
<comment type="subunit">
    <text evidence="7">Homodimer.</text>
</comment>
<comment type="caution">
    <text evidence="7">Lacks conserved residue(s) required for the propagation of feature annotation.</text>
</comment>
<evidence type="ECO:0000256" key="3">
    <source>
        <dbReference type="ARBA" id="ARBA00022741"/>
    </source>
</evidence>
<dbReference type="GO" id="GO:0005525">
    <property type="term" value="F:GTP binding"/>
    <property type="evidence" value="ECO:0007669"/>
    <property type="project" value="UniProtKB-UniRule"/>
</dbReference>
<name>A0A5A5THV2_9CHLR</name>
<dbReference type="PANTHER" id="PTHR11846:SF0">
    <property type="entry name" value="ADENYLOSUCCINATE SYNTHETASE"/>
    <property type="match status" value="1"/>
</dbReference>
<comment type="subcellular location">
    <subcellularLocation>
        <location evidence="7">Cytoplasm</location>
    </subcellularLocation>
</comment>
<evidence type="ECO:0000256" key="6">
    <source>
        <dbReference type="ARBA" id="ARBA00023134"/>
    </source>
</evidence>
<dbReference type="InterPro" id="IPR042111">
    <property type="entry name" value="Adenylosuccinate_synth_dom3"/>
</dbReference>
<keyword evidence="6 7" id="KW-0342">GTP-binding</keyword>
<keyword evidence="5 7" id="KW-0460">Magnesium</keyword>
<dbReference type="GO" id="GO:0000287">
    <property type="term" value="F:magnesium ion binding"/>
    <property type="evidence" value="ECO:0007669"/>
    <property type="project" value="UniProtKB-UniRule"/>
</dbReference>
<dbReference type="AlphaFoldDB" id="A0A5A5THV2"/>
<dbReference type="Gene3D" id="3.40.440.10">
    <property type="entry name" value="Adenylosuccinate Synthetase, subunit A, domain 1"/>
    <property type="match status" value="1"/>
</dbReference>
<gene>
    <name evidence="8" type="primary">purA_2</name>
    <name evidence="7" type="synonym">purA</name>
    <name evidence="8" type="ORF">KDI_43520</name>
</gene>
<keyword evidence="7" id="KW-0963">Cytoplasm</keyword>
<feature type="binding site" evidence="7">
    <location>
        <position position="9"/>
    </location>
    <ligand>
        <name>Mg(2+)</name>
        <dbReference type="ChEBI" id="CHEBI:18420"/>
    </ligand>
</feature>
<dbReference type="InterPro" id="IPR042110">
    <property type="entry name" value="Adenylosuccinate_synth_dom2"/>
</dbReference>
<evidence type="ECO:0000256" key="7">
    <source>
        <dbReference type="HAMAP-Rule" id="MF_00011"/>
    </source>
</evidence>
<proteinExistence type="inferred from homology"/>
<comment type="similarity">
    <text evidence="7">Belongs to the adenylosuccinate synthetase family.</text>
</comment>
<comment type="caution">
    <text evidence="8">The sequence shown here is derived from an EMBL/GenBank/DDBJ whole genome shotgun (WGS) entry which is preliminary data.</text>
</comment>
<dbReference type="GO" id="GO:0044208">
    <property type="term" value="P:'de novo' AMP biosynthetic process"/>
    <property type="evidence" value="ECO:0007669"/>
    <property type="project" value="UniProtKB-UniRule"/>
</dbReference>
<dbReference type="GO" id="GO:0046040">
    <property type="term" value="P:IMP metabolic process"/>
    <property type="evidence" value="ECO:0007669"/>
    <property type="project" value="TreeGrafter"/>
</dbReference>
<comment type="catalytic activity">
    <reaction evidence="7">
        <text>IMP + L-aspartate + GTP = N(6)-(1,2-dicarboxyethyl)-AMP + GDP + phosphate + 2 H(+)</text>
        <dbReference type="Rhea" id="RHEA:15753"/>
        <dbReference type="ChEBI" id="CHEBI:15378"/>
        <dbReference type="ChEBI" id="CHEBI:29991"/>
        <dbReference type="ChEBI" id="CHEBI:37565"/>
        <dbReference type="ChEBI" id="CHEBI:43474"/>
        <dbReference type="ChEBI" id="CHEBI:57567"/>
        <dbReference type="ChEBI" id="CHEBI:58053"/>
        <dbReference type="ChEBI" id="CHEBI:58189"/>
        <dbReference type="EC" id="6.3.4.4"/>
    </reaction>
</comment>
<feature type="binding site" evidence="7">
    <location>
        <begin position="345"/>
        <end position="347"/>
    </location>
    <ligand>
        <name>GTP</name>
        <dbReference type="ChEBI" id="CHEBI:37565"/>
    </ligand>
</feature>
<comment type="cofactor">
    <cofactor evidence="7">
        <name>Mg(2+)</name>
        <dbReference type="ChEBI" id="CHEBI:18420"/>
    </cofactor>
    <text evidence="7">Binds 1 Mg(2+) ion per subunit.</text>
</comment>
<evidence type="ECO:0000313" key="9">
    <source>
        <dbReference type="Proteomes" id="UP000322530"/>
    </source>
</evidence>
<evidence type="ECO:0000256" key="1">
    <source>
        <dbReference type="ARBA" id="ARBA00022598"/>
    </source>
</evidence>
<keyword evidence="4 7" id="KW-0658">Purine biosynthesis</keyword>
<feature type="binding site" description="in other chain" evidence="7">
    <location>
        <position position="253"/>
    </location>
    <ligand>
        <name>IMP</name>
        <dbReference type="ChEBI" id="CHEBI:58053"/>
        <note>ligand shared between dimeric partners</note>
    </ligand>
</feature>
<dbReference type="Gene3D" id="3.90.170.10">
    <property type="entry name" value="Adenylosuccinate Synthetase, subunit A, domain 3"/>
    <property type="match status" value="1"/>
</dbReference>
<feature type="active site" description="Proton acceptor" evidence="7">
    <location>
        <position position="9"/>
    </location>
</feature>
<dbReference type="InterPro" id="IPR001114">
    <property type="entry name" value="Adenylosuccinate_synthetase"/>
</dbReference>
<keyword evidence="2 7" id="KW-0479">Metal-binding</keyword>
<dbReference type="InterPro" id="IPR027417">
    <property type="entry name" value="P-loop_NTPase"/>
</dbReference>
<dbReference type="Pfam" id="PF00709">
    <property type="entry name" value="Adenylsucc_synt"/>
    <property type="match status" value="1"/>
</dbReference>
<dbReference type="SMART" id="SM00788">
    <property type="entry name" value="Adenylsucc_synt"/>
    <property type="match status" value="1"/>
</dbReference>
<feature type="binding site" evidence="7">
    <location>
        <begin position="441"/>
        <end position="443"/>
    </location>
    <ligand>
        <name>GTP</name>
        <dbReference type="ChEBI" id="CHEBI:37565"/>
    </ligand>
</feature>
<reference evidence="8 9" key="1">
    <citation type="submission" date="2019-01" db="EMBL/GenBank/DDBJ databases">
        <title>Draft genome sequence of Dictyobacter sp. Uno17.</title>
        <authorList>
            <person name="Wang C.M."/>
            <person name="Zheng Y."/>
            <person name="Sakai Y."/>
            <person name="Abe K."/>
            <person name="Yokota A."/>
            <person name="Yabe S."/>
        </authorList>
    </citation>
    <scope>NUCLEOTIDE SEQUENCE [LARGE SCALE GENOMIC DNA]</scope>
    <source>
        <strain evidence="8 9">Uno17</strain>
    </source>
</reference>